<evidence type="ECO:0000259" key="2">
    <source>
        <dbReference type="Pfam" id="PF01526"/>
    </source>
</evidence>
<evidence type="ECO:0000256" key="1">
    <source>
        <dbReference type="SAM" id="Coils"/>
    </source>
</evidence>
<dbReference type="EMBL" id="JACJIA010000006">
    <property type="protein sequence ID" value="MBA8953172.1"/>
    <property type="molecule type" value="Genomic_DNA"/>
</dbReference>
<dbReference type="AlphaFoldDB" id="A0A7W3QN13"/>
<dbReference type="Proteomes" id="UP000572680">
    <property type="component" value="Unassembled WGS sequence"/>
</dbReference>
<feature type="coiled-coil region" evidence="1">
    <location>
        <begin position="293"/>
        <end position="320"/>
    </location>
</feature>
<reference evidence="4 5" key="1">
    <citation type="submission" date="2020-08" db="EMBL/GenBank/DDBJ databases">
        <title>Genomic Encyclopedia of Type Strains, Phase IV (KMG-IV): sequencing the most valuable type-strain genomes for metagenomic binning, comparative biology and taxonomic classification.</title>
        <authorList>
            <person name="Goeker M."/>
        </authorList>
    </citation>
    <scope>NUCLEOTIDE SEQUENCE [LARGE SCALE GENOMIC DNA]</scope>
    <source>
        <strain evidence="4 5">DSM 44197</strain>
    </source>
</reference>
<proteinExistence type="predicted"/>
<gene>
    <name evidence="4" type="ORF">HNR61_004822</name>
</gene>
<accession>A0A7W3QN13</accession>
<comment type="caution">
    <text evidence="4">The sequence shown here is derived from an EMBL/GenBank/DDBJ whole genome shotgun (WGS) entry which is preliminary data.</text>
</comment>
<dbReference type="RefSeq" id="WP_312898057.1">
    <property type="nucleotide sequence ID" value="NZ_JACJIA010000006.1"/>
</dbReference>
<feature type="domain" description="DUF4158" evidence="3">
    <location>
        <begin position="1"/>
        <end position="163"/>
    </location>
</feature>
<evidence type="ECO:0008006" key="6">
    <source>
        <dbReference type="Google" id="ProtNLM"/>
    </source>
</evidence>
<organism evidence="4 5">
    <name type="scientific">Actinomadura namibiensis</name>
    <dbReference type="NCBI Taxonomy" id="182080"/>
    <lineage>
        <taxon>Bacteria</taxon>
        <taxon>Bacillati</taxon>
        <taxon>Actinomycetota</taxon>
        <taxon>Actinomycetes</taxon>
        <taxon>Streptosporangiales</taxon>
        <taxon>Thermomonosporaceae</taxon>
        <taxon>Actinomadura</taxon>
    </lineage>
</organism>
<dbReference type="GO" id="GO:0004803">
    <property type="term" value="F:transposase activity"/>
    <property type="evidence" value="ECO:0007669"/>
    <property type="project" value="InterPro"/>
</dbReference>
<keyword evidence="1" id="KW-0175">Coiled coil</keyword>
<feature type="domain" description="Tn3 transposase DDE" evidence="2">
    <location>
        <begin position="593"/>
        <end position="715"/>
    </location>
</feature>
<dbReference type="Pfam" id="PF01526">
    <property type="entry name" value="DDE_Tnp_Tn3"/>
    <property type="match status" value="1"/>
</dbReference>
<dbReference type="Pfam" id="PF13700">
    <property type="entry name" value="DUF4158"/>
    <property type="match status" value="1"/>
</dbReference>
<name>A0A7W3QN13_ACTNM</name>
<evidence type="ECO:0000259" key="3">
    <source>
        <dbReference type="Pfam" id="PF13700"/>
    </source>
</evidence>
<sequence length="724" mass="78623">MTSIERTAYPQLKRLTSARTLHVFSTPTAEEKAWAAERTSGPASLFALVLALKCYQKMTHFPGPGEVPEVVVDHVRRCLELGPGVEPDHGAGRTAAWHRRQVRVRQGAVYDQRRARAVAAAAIEEAARVKNNPPGLINIALERLVEHSLELPGFTTLDEMAARIRAEVNAQIFTAVSARLGEEGRARLQALLAVAGTDGKSMFHRLKKPAQRATWSRFKAQADYMAEIDRIGDTWAWLEGVAPTKIADFDGEAAAQDVDTLSRYGETKRLALVACLLHTARMRARDDLAEMLCKRVAANLKRAKAELEDIRVRQREVSERLIGTYRGVLEHLDPHAAEGADAELAARRAVEAVEDAGGFAAQFADIEAVTAYHGDNYEVLVHRYFRKDRAVMFDLVGRLELKATSSDASVLAALAHARAHAGMRRDFIPLPPSLEGDADTASGIAFSSGNWRRAVTDRARPGMVARRHFEAMVFCYLAEELRTGDIAVLGSGEYADWSAHLLPWAECEELLAGFCAEVGLPASAAGFVDHLKHTHLDACAALEAGYDDNADLVIDEAGVPALKKRRAAGAPQAAEKLAEAIARRMPERSLMGIVARTAHWLGWHHEFGPASGADPKLKDPLGRYSLAVFTGGINMGPYEAAKHIAGITAWELSMVRNRHIDTAKLNAAIAVVVNAFAELDVVKAWGDGTAVAADGTQVETYIDNLLAETSIRYGGWAATPSTGG</sequence>
<dbReference type="GO" id="GO:0006313">
    <property type="term" value="P:DNA transposition"/>
    <property type="evidence" value="ECO:0007669"/>
    <property type="project" value="InterPro"/>
</dbReference>
<evidence type="ECO:0000313" key="4">
    <source>
        <dbReference type="EMBL" id="MBA8953172.1"/>
    </source>
</evidence>
<protein>
    <recommendedName>
        <fullName evidence="6">Transposase</fullName>
    </recommendedName>
</protein>
<evidence type="ECO:0000313" key="5">
    <source>
        <dbReference type="Proteomes" id="UP000572680"/>
    </source>
</evidence>
<dbReference type="InterPro" id="IPR025296">
    <property type="entry name" value="DUF4158"/>
</dbReference>
<dbReference type="InterPro" id="IPR002513">
    <property type="entry name" value="Tn3_Tnp_DDE_dom"/>
</dbReference>
<keyword evidence="5" id="KW-1185">Reference proteome</keyword>